<evidence type="ECO:0000256" key="16">
    <source>
        <dbReference type="ARBA" id="ARBA00023242"/>
    </source>
</evidence>
<keyword evidence="9" id="KW-0540">Nuclease</keyword>
<dbReference type="SUPFAM" id="SSF53098">
    <property type="entry name" value="Ribonuclease H-like"/>
    <property type="match status" value="1"/>
</dbReference>
<evidence type="ECO:0000256" key="5">
    <source>
        <dbReference type="ARBA" id="ARBA00008372"/>
    </source>
</evidence>
<dbReference type="InterPro" id="IPR012337">
    <property type="entry name" value="RNaseH-like_sf"/>
</dbReference>
<keyword evidence="8" id="KW-0963">Cytoplasm</keyword>
<dbReference type="Pfam" id="PF04857">
    <property type="entry name" value="CAF1"/>
    <property type="match status" value="1"/>
</dbReference>
<dbReference type="EMBL" id="CM003531">
    <property type="protein sequence ID" value="RCV21745.1"/>
    <property type="molecule type" value="Genomic_DNA"/>
</dbReference>
<comment type="cofactor">
    <cofactor evidence="2">
        <name>a divalent metal cation</name>
        <dbReference type="ChEBI" id="CHEBI:60240"/>
    </cofactor>
</comment>
<keyword evidence="12" id="KW-0269">Exonuclease</keyword>
<evidence type="ECO:0000256" key="6">
    <source>
        <dbReference type="ARBA" id="ARBA00011757"/>
    </source>
</evidence>
<evidence type="ECO:0000256" key="10">
    <source>
        <dbReference type="ARBA" id="ARBA00022723"/>
    </source>
</evidence>
<evidence type="ECO:0000256" key="4">
    <source>
        <dbReference type="ARBA" id="ARBA00004496"/>
    </source>
</evidence>
<keyword evidence="14" id="KW-0805">Transcription regulation</keyword>
<dbReference type="GO" id="GO:0004535">
    <property type="term" value="F:poly(A)-specific ribonuclease activity"/>
    <property type="evidence" value="ECO:0007669"/>
    <property type="project" value="UniProtKB-EC"/>
</dbReference>
<sequence length="296" mass="32066">MHPAGAFNPAAPPFPTPNYHVVPMLQPPPPPPPIPVRRVWDINLVAELRFLRHFASSARYAAVTIHYPGVVHGGAGAQQNNHALMTAEERYGAMKANVDALKPIQLGLAVYNEFGHLAAWEFNIRGFHPAADPHAPNSVEYLERRGLSFRDHQAFGVDPARLAAELDGCGMFRRRPGVSWITYAGAFHVAYLMKVLSAGNGGGNLLPDSLGGFLDVVRQRLSDDIYDVARMAVDCGLPPGLERVASALWLVPASLSPCLAGASSVLALQAFMRLKYDVLGGKVDRFRGLIHGIQVV</sequence>
<dbReference type="InterPro" id="IPR039637">
    <property type="entry name" value="CNOT7/CNOT8/Pop2"/>
</dbReference>
<evidence type="ECO:0000256" key="14">
    <source>
        <dbReference type="ARBA" id="ARBA00023015"/>
    </source>
</evidence>
<dbReference type="Gene3D" id="3.30.420.10">
    <property type="entry name" value="Ribonuclease H-like superfamily/Ribonuclease H"/>
    <property type="match status" value="1"/>
</dbReference>
<dbReference type="GO" id="GO:0030014">
    <property type="term" value="C:CCR4-NOT complex"/>
    <property type="evidence" value="ECO:0007669"/>
    <property type="project" value="InterPro"/>
</dbReference>
<keyword evidence="13" id="KW-0694">RNA-binding</keyword>
<comment type="subcellular location">
    <subcellularLocation>
        <location evidence="4">Cytoplasm</location>
    </subcellularLocation>
    <subcellularLocation>
        <location evidence="3">Nucleus</location>
    </subcellularLocation>
</comment>
<keyword evidence="10" id="KW-0479">Metal-binding</keyword>
<protein>
    <recommendedName>
        <fullName evidence="7">poly(A)-specific ribonuclease</fullName>
        <ecNumber evidence="7">3.1.13.4</ecNumber>
    </recommendedName>
</protein>
<accession>A0A368QUW7</accession>
<evidence type="ECO:0000256" key="11">
    <source>
        <dbReference type="ARBA" id="ARBA00022801"/>
    </source>
</evidence>
<evidence type="ECO:0000256" key="13">
    <source>
        <dbReference type="ARBA" id="ARBA00022884"/>
    </source>
</evidence>
<dbReference type="PANTHER" id="PTHR10797">
    <property type="entry name" value="CCR4-NOT TRANSCRIPTION COMPLEX SUBUNIT"/>
    <property type="match status" value="1"/>
</dbReference>
<evidence type="ECO:0000256" key="9">
    <source>
        <dbReference type="ARBA" id="ARBA00022722"/>
    </source>
</evidence>
<evidence type="ECO:0000256" key="1">
    <source>
        <dbReference type="ARBA" id="ARBA00001663"/>
    </source>
</evidence>
<dbReference type="GO" id="GO:0046872">
    <property type="term" value="F:metal ion binding"/>
    <property type="evidence" value="ECO:0007669"/>
    <property type="project" value="UniProtKB-KW"/>
</dbReference>
<comment type="catalytic activity">
    <reaction evidence="1">
        <text>Exonucleolytic cleavage of poly(A) to 5'-AMP.</text>
        <dbReference type="EC" id="3.1.13.4"/>
    </reaction>
</comment>
<comment type="subunit">
    <text evidence="6">Component of the CCR4-NOT complex, at least composed of CRR4 and CAF1 proteins.</text>
</comment>
<gene>
    <name evidence="18" type="ORF">SETIT_4G162700v2</name>
</gene>
<dbReference type="GO" id="GO:0005634">
    <property type="term" value="C:nucleus"/>
    <property type="evidence" value="ECO:0007669"/>
    <property type="project" value="UniProtKB-SubCell"/>
</dbReference>
<comment type="function">
    <text evidence="17">Ubiquitous transcription factor required for a diverse set of processes. It is a component of the CCR4 complex involved in the control of gene expression.</text>
</comment>
<dbReference type="EC" id="3.1.13.4" evidence="7"/>
<evidence type="ECO:0000256" key="2">
    <source>
        <dbReference type="ARBA" id="ARBA00001968"/>
    </source>
</evidence>
<evidence type="ECO:0000256" key="8">
    <source>
        <dbReference type="ARBA" id="ARBA00022490"/>
    </source>
</evidence>
<dbReference type="STRING" id="4555.A0A368QUW7"/>
<keyword evidence="11" id="KW-0378">Hydrolase</keyword>
<dbReference type="InterPro" id="IPR036397">
    <property type="entry name" value="RNaseH_sf"/>
</dbReference>
<reference evidence="18" key="1">
    <citation type="journal article" date="2012" name="Nat. Biotechnol.">
        <title>Reference genome sequence of the model plant Setaria.</title>
        <authorList>
            <person name="Bennetzen J.L."/>
            <person name="Schmutz J."/>
            <person name="Wang H."/>
            <person name="Percifield R."/>
            <person name="Hawkins J."/>
            <person name="Pontaroli A.C."/>
            <person name="Estep M."/>
            <person name="Feng L."/>
            <person name="Vaughn J.N."/>
            <person name="Grimwood J."/>
            <person name="Jenkins J."/>
            <person name="Barry K."/>
            <person name="Lindquist E."/>
            <person name="Hellsten U."/>
            <person name="Deshpande S."/>
            <person name="Wang X."/>
            <person name="Wu X."/>
            <person name="Mitros T."/>
            <person name="Triplett J."/>
            <person name="Yang X."/>
            <person name="Ye C.Y."/>
            <person name="Mauro-Herrera M."/>
            <person name="Wang L."/>
            <person name="Li P."/>
            <person name="Sharma M."/>
            <person name="Sharma R."/>
            <person name="Ronald P.C."/>
            <person name="Panaud O."/>
            <person name="Kellogg E.A."/>
            <person name="Brutnell T.P."/>
            <person name="Doust A.N."/>
            <person name="Tuskan G.A."/>
            <person name="Rokhsar D."/>
            <person name="Devos K.M."/>
        </authorList>
    </citation>
    <scope>NUCLEOTIDE SEQUENCE [LARGE SCALE GENOMIC DNA]</scope>
    <source>
        <strain evidence="18">Yugu1</strain>
    </source>
</reference>
<reference evidence="18" key="2">
    <citation type="submission" date="2015-07" db="EMBL/GenBank/DDBJ databases">
        <authorList>
            <person name="Noorani M."/>
        </authorList>
    </citation>
    <scope>NUCLEOTIDE SEQUENCE</scope>
    <source>
        <strain evidence="18">Yugu1</strain>
    </source>
</reference>
<evidence type="ECO:0000256" key="12">
    <source>
        <dbReference type="ARBA" id="ARBA00022839"/>
    </source>
</evidence>
<evidence type="ECO:0000256" key="7">
    <source>
        <dbReference type="ARBA" id="ARBA00012161"/>
    </source>
</evidence>
<keyword evidence="16" id="KW-0539">Nucleus</keyword>
<name>A0A368QUW7_SETIT</name>
<dbReference type="GO" id="GO:0003723">
    <property type="term" value="F:RNA binding"/>
    <property type="evidence" value="ECO:0007669"/>
    <property type="project" value="UniProtKB-KW"/>
</dbReference>
<evidence type="ECO:0000313" key="18">
    <source>
        <dbReference type="EMBL" id="RCV21745.1"/>
    </source>
</evidence>
<proteinExistence type="inferred from homology"/>
<dbReference type="GO" id="GO:0005737">
    <property type="term" value="C:cytoplasm"/>
    <property type="evidence" value="ECO:0007669"/>
    <property type="project" value="UniProtKB-SubCell"/>
</dbReference>
<evidence type="ECO:0000256" key="15">
    <source>
        <dbReference type="ARBA" id="ARBA00023163"/>
    </source>
</evidence>
<keyword evidence="15" id="KW-0804">Transcription</keyword>
<evidence type="ECO:0000256" key="17">
    <source>
        <dbReference type="ARBA" id="ARBA00025148"/>
    </source>
</evidence>
<evidence type="ECO:0000256" key="3">
    <source>
        <dbReference type="ARBA" id="ARBA00004123"/>
    </source>
</evidence>
<organism evidence="18">
    <name type="scientific">Setaria italica</name>
    <name type="common">Foxtail millet</name>
    <name type="synonym">Panicum italicum</name>
    <dbReference type="NCBI Taxonomy" id="4555"/>
    <lineage>
        <taxon>Eukaryota</taxon>
        <taxon>Viridiplantae</taxon>
        <taxon>Streptophyta</taxon>
        <taxon>Embryophyta</taxon>
        <taxon>Tracheophyta</taxon>
        <taxon>Spermatophyta</taxon>
        <taxon>Magnoliopsida</taxon>
        <taxon>Liliopsida</taxon>
        <taxon>Poales</taxon>
        <taxon>Poaceae</taxon>
        <taxon>PACMAD clade</taxon>
        <taxon>Panicoideae</taxon>
        <taxon>Panicodae</taxon>
        <taxon>Paniceae</taxon>
        <taxon>Cenchrinae</taxon>
        <taxon>Setaria</taxon>
    </lineage>
</organism>
<dbReference type="OrthoDB" id="602738at2759"/>
<dbReference type="InterPro" id="IPR006941">
    <property type="entry name" value="RNase_CAF1"/>
</dbReference>
<comment type="similarity">
    <text evidence="5">Belongs to the CAF1 family.</text>
</comment>
<dbReference type="AlphaFoldDB" id="A0A368QUW7"/>